<gene>
    <name evidence="2" type="ORF">ACFPWU_04350</name>
</gene>
<keyword evidence="1" id="KW-0472">Membrane</keyword>
<feature type="transmembrane region" description="Helical" evidence="1">
    <location>
        <begin position="287"/>
        <end position="305"/>
    </location>
</feature>
<sequence length="484" mass="51814">MIDVREIAAADEHTGKSNAAASSTSAMFTLVAAAFLVLISFMAIPGGLRHALEINVPLGVSLGLVGLQSAALILINGRKFRFSIGLVHGIFCFIFLYLAPLAQLKSGKFPWVPRGGFSPEVMLDASLVVNLWLVTWISASLFWLSRIPSEAPGDGFSRRALAPASGGRVAVLAVLSFVALGYLVSRLGVDGLLLRSQANEGRSNLSGSSSLQLLISYCARAVPVAFFVAALTRVRESRNASTVATAIIALALSIALNFPTATPRFWAAAIVLGLAIHMGFFKRHWTLMYALSFGTFMLFPLLGSLRNSRSLADSGNANTSALSDIQAELSKGDYDSFSMVSNSVVFVHHYGADGGGQLISSLLGFVPRSLWPGKSVGTGSYVAEPLNLSYDNISFPLMSEFHLNFGWIGVVLGALFVSWLCTKVDAAYWRSNSPAIGFVYPFAIGFVMFISRGDLMSSFTFSLGGCVTVLLLVRLGVVRERPLK</sequence>
<dbReference type="EMBL" id="JBHSQI010000002">
    <property type="protein sequence ID" value="MFC6152899.1"/>
    <property type="molecule type" value="Genomic_DNA"/>
</dbReference>
<accession>A0ABW1QTS5</accession>
<organism evidence="2 3">
    <name type="scientific">Nocardioides yefusunii</name>
    <dbReference type="NCBI Taxonomy" id="2500546"/>
    <lineage>
        <taxon>Bacteria</taxon>
        <taxon>Bacillati</taxon>
        <taxon>Actinomycetota</taxon>
        <taxon>Actinomycetes</taxon>
        <taxon>Propionibacteriales</taxon>
        <taxon>Nocardioidaceae</taxon>
        <taxon>Nocardioides</taxon>
    </lineage>
</organism>
<proteinExistence type="predicted"/>
<keyword evidence="1" id="KW-0812">Transmembrane</keyword>
<feature type="transmembrane region" description="Helical" evidence="1">
    <location>
        <begin position="82"/>
        <end position="102"/>
    </location>
</feature>
<feature type="transmembrane region" description="Helical" evidence="1">
    <location>
        <begin position="54"/>
        <end position="75"/>
    </location>
</feature>
<dbReference type="RefSeq" id="WP_128219473.1">
    <property type="nucleotide sequence ID" value="NZ_CP034929.1"/>
</dbReference>
<reference evidence="3" key="1">
    <citation type="journal article" date="2019" name="Int. J. Syst. Evol. Microbiol.">
        <title>The Global Catalogue of Microorganisms (GCM) 10K type strain sequencing project: providing services to taxonomists for standard genome sequencing and annotation.</title>
        <authorList>
            <consortium name="The Broad Institute Genomics Platform"/>
            <consortium name="The Broad Institute Genome Sequencing Center for Infectious Disease"/>
            <person name="Wu L."/>
            <person name="Ma J."/>
        </authorList>
    </citation>
    <scope>NUCLEOTIDE SEQUENCE [LARGE SCALE GENOMIC DNA]</scope>
    <source>
        <strain evidence="3">DFY28</strain>
    </source>
</reference>
<evidence type="ECO:0000256" key="1">
    <source>
        <dbReference type="SAM" id="Phobius"/>
    </source>
</evidence>
<feature type="transmembrane region" description="Helical" evidence="1">
    <location>
        <begin position="211"/>
        <end position="232"/>
    </location>
</feature>
<evidence type="ECO:0000313" key="2">
    <source>
        <dbReference type="EMBL" id="MFC6152899.1"/>
    </source>
</evidence>
<protein>
    <submittedName>
        <fullName evidence="2">Oligosaccharide repeat unit polymerase</fullName>
    </submittedName>
</protein>
<feature type="transmembrane region" description="Helical" evidence="1">
    <location>
        <begin position="401"/>
        <end position="421"/>
    </location>
</feature>
<evidence type="ECO:0000313" key="3">
    <source>
        <dbReference type="Proteomes" id="UP001596098"/>
    </source>
</evidence>
<feature type="transmembrane region" description="Helical" evidence="1">
    <location>
        <begin position="433"/>
        <end position="450"/>
    </location>
</feature>
<keyword evidence="3" id="KW-1185">Reference proteome</keyword>
<keyword evidence="1" id="KW-1133">Transmembrane helix</keyword>
<feature type="transmembrane region" description="Helical" evidence="1">
    <location>
        <begin position="239"/>
        <end position="258"/>
    </location>
</feature>
<comment type="caution">
    <text evidence="2">The sequence shown here is derived from an EMBL/GenBank/DDBJ whole genome shotgun (WGS) entry which is preliminary data.</text>
</comment>
<feature type="transmembrane region" description="Helical" evidence="1">
    <location>
        <begin position="165"/>
        <end position="184"/>
    </location>
</feature>
<feature type="transmembrane region" description="Helical" evidence="1">
    <location>
        <begin position="26"/>
        <end position="48"/>
    </location>
</feature>
<name>A0ABW1QTS5_9ACTN</name>
<feature type="transmembrane region" description="Helical" evidence="1">
    <location>
        <begin position="122"/>
        <end position="144"/>
    </location>
</feature>
<feature type="transmembrane region" description="Helical" evidence="1">
    <location>
        <begin position="456"/>
        <end position="477"/>
    </location>
</feature>
<dbReference type="Proteomes" id="UP001596098">
    <property type="component" value="Unassembled WGS sequence"/>
</dbReference>
<feature type="transmembrane region" description="Helical" evidence="1">
    <location>
        <begin position="264"/>
        <end position="280"/>
    </location>
</feature>